<evidence type="ECO:0000256" key="1">
    <source>
        <dbReference type="ARBA" id="ARBA00022679"/>
    </source>
</evidence>
<protein>
    <recommendedName>
        <fullName evidence="2">Glycosyl transferase family 1 domain-containing protein</fullName>
    </recommendedName>
</protein>
<proteinExistence type="predicted"/>
<accession>A0ABP3KW56</accession>
<dbReference type="Pfam" id="PF00534">
    <property type="entry name" value="Glycos_transf_1"/>
    <property type="match status" value="1"/>
</dbReference>
<gene>
    <name evidence="3" type="ORF">GCM10008986_09870</name>
</gene>
<evidence type="ECO:0000259" key="2">
    <source>
        <dbReference type="Pfam" id="PF00534"/>
    </source>
</evidence>
<keyword evidence="4" id="KW-1185">Reference proteome</keyword>
<dbReference type="SUPFAM" id="SSF53756">
    <property type="entry name" value="UDP-Glycosyltransferase/glycogen phosphorylase"/>
    <property type="match status" value="1"/>
</dbReference>
<dbReference type="InterPro" id="IPR001296">
    <property type="entry name" value="Glyco_trans_1"/>
</dbReference>
<dbReference type="EMBL" id="BAAADO010000002">
    <property type="protein sequence ID" value="GAA0486495.1"/>
    <property type="molecule type" value="Genomic_DNA"/>
</dbReference>
<reference evidence="4" key="1">
    <citation type="journal article" date="2019" name="Int. J. Syst. Evol. Microbiol.">
        <title>The Global Catalogue of Microorganisms (GCM) 10K type strain sequencing project: providing services to taxonomists for standard genome sequencing and annotation.</title>
        <authorList>
            <consortium name="The Broad Institute Genomics Platform"/>
            <consortium name="The Broad Institute Genome Sequencing Center for Infectious Disease"/>
            <person name="Wu L."/>
            <person name="Ma J."/>
        </authorList>
    </citation>
    <scope>NUCLEOTIDE SEQUENCE [LARGE SCALE GENOMIC DNA]</scope>
    <source>
        <strain evidence="4">JCM 12389</strain>
    </source>
</reference>
<dbReference type="PANTHER" id="PTHR46401">
    <property type="entry name" value="GLYCOSYLTRANSFERASE WBBK-RELATED"/>
    <property type="match status" value="1"/>
</dbReference>
<dbReference type="Gene3D" id="3.40.50.2000">
    <property type="entry name" value="Glycogen Phosphorylase B"/>
    <property type="match status" value="2"/>
</dbReference>
<dbReference type="RefSeq" id="WP_343838289.1">
    <property type="nucleotide sequence ID" value="NZ_BAAADO010000002.1"/>
</dbReference>
<organism evidence="3 4">
    <name type="scientific">Salinibacillus aidingensis</name>
    <dbReference type="NCBI Taxonomy" id="237684"/>
    <lineage>
        <taxon>Bacteria</taxon>
        <taxon>Bacillati</taxon>
        <taxon>Bacillota</taxon>
        <taxon>Bacilli</taxon>
        <taxon>Bacillales</taxon>
        <taxon>Bacillaceae</taxon>
        <taxon>Salinibacillus</taxon>
    </lineage>
</organism>
<sequence length="346" mass="40810">MTNRTIWIADNVYSGHHKLYMDTLNELDNVNNISHELRFSSNRKNIKRYIKERRDFLKKSLNKINNGDVLHLLYLDNLYTIGPFSFGNKKVKIVGTLHHYPQTRKKMFLLKLFSKNLEYIIVHSKFIKQKLLENKIKNVIVIDYPVFNDFEVESKQVIRKEYNIDLNKLVVSILGGTRKEKGLDLLLEAFKYLDDSLKKTIKLNIVGKEEFFSKEYIQKKIRQYNIDCRLELDFIANKDFVRNIVVSDLLVLPYKSDFTGNSGPMTEAVYRDIPIIGPDEGNLGFLINSFNLGYTFKSEDPADLSFRIKKFSQENWQQSIETKRYKKNLEPSLFLEKHKQLYNKIL</sequence>
<keyword evidence="1" id="KW-0808">Transferase</keyword>
<evidence type="ECO:0000313" key="4">
    <source>
        <dbReference type="Proteomes" id="UP001500880"/>
    </source>
</evidence>
<dbReference type="PANTHER" id="PTHR46401:SF2">
    <property type="entry name" value="GLYCOSYLTRANSFERASE WBBK-RELATED"/>
    <property type="match status" value="1"/>
</dbReference>
<evidence type="ECO:0000313" key="3">
    <source>
        <dbReference type="EMBL" id="GAA0486495.1"/>
    </source>
</evidence>
<comment type="caution">
    <text evidence="3">The sequence shown here is derived from an EMBL/GenBank/DDBJ whole genome shotgun (WGS) entry which is preliminary data.</text>
</comment>
<dbReference type="Proteomes" id="UP001500880">
    <property type="component" value="Unassembled WGS sequence"/>
</dbReference>
<name>A0ABP3KW56_9BACI</name>
<feature type="domain" description="Glycosyl transferase family 1" evidence="2">
    <location>
        <begin position="155"/>
        <end position="320"/>
    </location>
</feature>